<evidence type="ECO:0008006" key="3">
    <source>
        <dbReference type="Google" id="ProtNLM"/>
    </source>
</evidence>
<dbReference type="EMBL" id="GL732618">
    <property type="protein sequence ID" value="EFX70733.1"/>
    <property type="molecule type" value="Genomic_DNA"/>
</dbReference>
<protein>
    <recommendedName>
        <fullName evidence="3">Post-SET domain-containing protein</fullName>
    </recommendedName>
</protein>
<keyword evidence="2" id="KW-1185">Reference proteome</keyword>
<evidence type="ECO:0000313" key="1">
    <source>
        <dbReference type="EMBL" id="EFX70733.1"/>
    </source>
</evidence>
<dbReference type="PhylomeDB" id="E9HC27"/>
<dbReference type="KEGG" id="dpx:DAPPUDRAFT_228199"/>
<proteinExistence type="predicted"/>
<evidence type="ECO:0000313" key="2">
    <source>
        <dbReference type="Proteomes" id="UP000000305"/>
    </source>
</evidence>
<dbReference type="InParanoid" id="E9HC27"/>
<organism evidence="1 2">
    <name type="scientific">Daphnia pulex</name>
    <name type="common">Water flea</name>
    <dbReference type="NCBI Taxonomy" id="6669"/>
    <lineage>
        <taxon>Eukaryota</taxon>
        <taxon>Metazoa</taxon>
        <taxon>Ecdysozoa</taxon>
        <taxon>Arthropoda</taxon>
        <taxon>Crustacea</taxon>
        <taxon>Branchiopoda</taxon>
        <taxon>Diplostraca</taxon>
        <taxon>Cladocera</taxon>
        <taxon>Anomopoda</taxon>
        <taxon>Daphniidae</taxon>
        <taxon>Daphnia</taxon>
    </lineage>
</organism>
<name>E9HC27_DAPPU</name>
<accession>E9HC27</accession>
<reference evidence="1 2" key="1">
    <citation type="journal article" date="2011" name="Science">
        <title>The ecoresponsive genome of Daphnia pulex.</title>
        <authorList>
            <person name="Colbourne J.K."/>
            <person name="Pfrender M.E."/>
            <person name="Gilbert D."/>
            <person name="Thomas W.K."/>
            <person name="Tucker A."/>
            <person name="Oakley T.H."/>
            <person name="Tokishita S."/>
            <person name="Aerts A."/>
            <person name="Arnold G.J."/>
            <person name="Basu M.K."/>
            <person name="Bauer D.J."/>
            <person name="Caceres C.E."/>
            <person name="Carmel L."/>
            <person name="Casola C."/>
            <person name="Choi J.H."/>
            <person name="Detter J.C."/>
            <person name="Dong Q."/>
            <person name="Dusheyko S."/>
            <person name="Eads B.D."/>
            <person name="Frohlich T."/>
            <person name="Geiler-Samerotte K.A."/>
            <person name="Gerlach D."/>
            <person name="Hatcher P."/>
            <person name="Jogdeo S."/>
            <person name="Krijgsveld J."/>
            <person name="Kriventseva E.V."/>
            <person name="Kultz D."/>
            <person name="Laforsch C."/>
            <person name="Lindquist E."/>
            <person name="Lopez J."/>
            <person name="Manak J.R."/>
            <person name="Muller J."/>
            <person name="Pangilinan J."/>
            <person name="Patwardhan R.P."/>
            <person name="Pitluck S."/>
            <person name="Pritham E.J."/>
            <person name="Rechtsteiner A."/>
            <person name="Rho M."/>
            <person name="Rogozin I.B."/>
            <person name="Sakarya O."/>
            <person name="Salamov A."/>
            <person name="Schaack S."/>
            <person name="Shapiro H."/>
            <person name="Shiga Y."/>
            <person name="Skalitzky C."/>
            <person name="Smith Z."/>
            <person name="Souvorov A."/>
            <person name="Sung W."/>
            <person name="Tang Z."/>
            <person name="Tsuchiya D."/>
            <person name="Tu H."/>
            <person name="Vos H."/>
            <person name="Wang M."/>
            <person name="Wolf Y.I."/>
            <person name="Yamagata H."/>
            <person name="Yamada T."/>
            <person name="Ye Y."/>
            <person name="Shaw J.R."/>
            <person name="Andrews J."/>
            <person name="Crease T.J."/>
            <person name="Tang H."/>
            <person name="Lucas S.M."/>
            <person name="Robertson H.M."/>
            <person name="Bork P."/>
            <person name="Koonin E.V."/>
            <person name="Zdobnov E.M."/>
            <person name="Grigoriev I.V."/>
            <person name="Lynch M."/>
            <person name="Boore J.L."/>
        </authorList>
    </citation>
    <scope>NUCLEOTIDE SEQUENCE [LARGE SCALE GENOMIC DNA]</scope>
</reference>
<dbReference type="AlphaFoldDB" id="E9HC27"/>
<sequence>MIGTLNDDDNMLSSILNSYHVAIAVDQQHIYSGFKDEVTVLPGLVLIVYSTMSLAIASPKLVRILDPNSNPIDVRVDEFSFCLGKYLCEQEAQNESDQQVNEIYPSEYYSSADYIPDANEENLEYQCVPDCIQHEPLQNCLLELEEDTLAMSLVNYNPNTVYVLQSPHTALFQQDTAMCVHANLSPSNSYCMNSLLFHPQTTHLYEPQHWTVPQIPETSYEIYPESLTFNQPAESYDPHPYFPDTPFLPVGIQEEDDFQGFPLDAETDTMPEDFMMYTTENGSFFIENKLSEISAFADNNLTNWGFSHPMGHVLKNKRGVFGCFTLHSGKACYVKFTPYSIKFSSNQRGVAYVIDEAGVRTCWESFKSFEQLISERDHKWEKFDRHQVIMQRPCGCGASSCFHHMSSKELWNSKSEENICIERNGLRFYSETSELKSLNIDLETYQLSSTLKHVGEQDGHIYVKSCQYRFNQIVHFNGKSLQVKFHTQTARLDINGKLSLSEH</sequence>
<dbReference type="Proteomes" id="UP000000305">
    <property type="component" value="Unassembled WGS sequence"/>
</dbReference>
<dbReference type="OrthoDB" id="6329220at2759"/>
<dbReference type="HOGENOM" id="CLU_600300_0_0_1"/>
<gene>
    <name evidence="1" type="ORF">DAPPUDRAFT_228199</name>
</gene>